<keyword evidence="9" id="KW-0808">Transferase</keyword>
<comment type="catalytic activity">
    <reaction evidence="21">
        <text>L-seryl-[protein] + ATP = O-phospho-L-seryl-[protein] + ADP + H(+)</text>
        <dbReference type="Rhea" id="RHEA:17989"/>
        <dbReference type="Rhea" id="RHEA-COMP:9863"/>
        <dbReference type="Rhea" id="RHEA-COMP:11604"/>
        <dbReference type="ChEBI" id="CHEBI:15378"/>
        <dbReference type="ChEBI" id="CHEBI:29999"/>
        <dbReference type="ChEBI" id="CHEBI:30616"/>
        <dbReference type="ChEBI" id="CHEBI:83421"/>
        <dbReference type="ChEBI" id="CHEBI:456216"/>
        <dbReference type="EC" id="2.7.11.1"/>
    </reaction>
</comment>
<comment type="similarity">
    <text evidence="3">Belongs to the protein kinase superfamily. Ser/Thr protein kinase family.</text>
</comment>
<keyword evidence="7" id="KW-0597">Phosphoprotein</keyword>
<dbReference type="InterPro" id="IPR050647">
    <property type="entry name" value="Plant_LRR-RLKs"/>
</dbReference>
<evidence type="ECO:0000256" key="8">
    <source>
        <dbReference type="ARBA" id="ARBA00022614"/>
    </source>
</evidence>
<sequence>MATPISLVLIKFTLFLTLNLLFTSQPHEVSCNNDTDRIALLQIKNCTTNDPDGFFSSWNDSLHFCSWPGVQCSRHGSDERVTSLDLSELDLVGTLPPQVGNLSFLRFINIENNTFHGRIPPQLGNLVLLQHFNATGNSFTGPIPANLSRCSKLRILMLSSNKLRGKIPVQLGSLSKLEILRIGQNNLTGSLPASLGNLSQLVNFGAAYNNLVGRIPESFGRLSKLSIIAAGINQLSGEIPPSLYNLSTIHIMTFTFNKLEGRLPENIGFTLRDIGYFAVSENDLVGSIPESLCNASRLVDINMNMNRFAGRIPNCLGSSGGLLALEIGGNDLGYNSTGDFDFLTSLSNCSQLDSIGVSMNNLGGELPGSVGNLSSTRLTRLSFALNRISGVLPEGLQNLVGLTDLELQSNILQGQLPSSFLSKLQNLQLLSLQGNEFSGRIPDSIGGLKRLFDLDLSRNRLEGPIPASLGNCLSLTSIDISHNKLSGEIPAEVMNISSSLANLLNLSHNSLSGKLPHETGKLTHLNTMDVSHNNLSGEIPSAIENCESIERLFVQRNSFQGSIPSSLASIKGLRELDLSCNSLTGEIPQQLQDVKDFQYLNLSYNNLRCEVPSGGIFRNTTAVSLIGNPLLCATMDLHLPKCATTRPASSSHHSVTRRVRLAIIAASASLSLLLLLSSSASLLLYMNNNINKKKQSLVVEDPAIDQFARVSYYDLHKATNGFSPDNVLGSGGFGTVYRGKLDRIEAPVAVKVLDLLRHEDRAHKSIAAECNALRSIRHRNLVKVVSFCSSVDRGGSDFKALVFEYMENGSLEDWLHHETCRRLTLAQRLDIAVDVGSALHYLHDHCETTIVHCDLKPSNVLLDADMVGRVSDFGQARLLVSSEEDDTFSRSSASAKGTIGYAAPEYGMGSAASKRGDVYSFGILVLEMFTGKRPTDEMLGDGVNLRDYVKAAATAGEIGLVGDPALFRAMDGEEEGRRRERKGRVYGRLKMEKMQSCLVSVLEIGMACSAETPGERMNMVDATRRLKCVRDVVV</sequence>
<dbReference type="Pfam" id="PF00560">
    <property type="entry name" value="LRR_1"/>
    <property type="match status" value="5"/>
</dbReference>
<reference evidence="25" key="1">
    <citation type="submission" date="2022-08" db="EMBL/GenBank/DDBJ databases">
        <authorList>
            <person name="Gutierrez-Valencia J."/>
        </authorList>
    </citation>
    <scope>NUCLEOTIDE SEQUENCE</scope>
</reference>
<dbReference type="PANTHER" id="PTHR48056">
    <property type="entry name" value="LRR RECEPTOR-LIKE SERINE/THREONINE-PROTEIN KINASE-RELATED"/>
    <property type="match status" value="1"/>
</dbReference>
<dbReference type="Gene3D" id="3.80.10.10">
    <property type="entry name" value="Ribonuclease Inhibitor"/>
    <property type="match status" value="4"/>
</dbReference>
<dbReference type="Pfam" id="PF13855">
    <property type="entry name" value="LRR_8"/>
    <property type="match status" value="2"/>
</dbReference>
<evidence type="ECO:0000256" key="11">
    <source>
        <dbReference type="ARBA" id="ARBA00022729"/>
    </source>
</evidence>
<dbReference type="InterPro" id="IPR032675">
    <property type="entry name" value="LRR_dom_sf"/>
</dbReference>
<dbReference type="SUPFAM" id="SSF52058">
    <property type="entry name" value="L domain-like"/>
    <property type="match status" value="2"/>
</dbReference>
<evidence type="ECO:0000256" key="20">
    <source>
        <dbReference type="ARBA" id="ARBA00047899"/>
    </source>
</evidence>
<dbReference type="AlphaFoldDB" id="A0AAV0M649"/>
<proteinExistence type="inferred from homology"/>
<evidence type="ECO:0000256" key="2">
    <source>
        <dbReference type="ARBA" id="ARBA00004479"/>
    </source>
</evidence>
<evidence type="ECO:0000256" key="23">
    <source>
        <dbReference type="SAM" id="SignalP"/>
    </source>
</evidence>
<protein>
    <recommendedName>
        <fullName evidence="4">non-specific serine/threonine protein kinase</fullName>
        <ecNumber evidence="4">2.7.11.1</ecNumber>
    </recommendedName>
</protein>
<dbReference type="GO" id="GO:0005886">
    <property type="term" value="C:plasma membrane"/>
    <property type="evidence" value="ECO:0007669"/>
    <property type="project" value="UniProtKB-SubCell"/>
</dbReference>
<gene>
    <name evidence="25" type="ORF">LITE_LOCUS27173</name>
</gene>
<comment type="subcellular location">
    <subcellularLocation>
        <location evidence="1">Cell membrane</location>
        <topology evidence="1">Single-pass membrane protein</topology>
    </subcellularLocation>
    <subcellularLocation>
        <location evidence="2">Membrane</location>
        <topology evidence="2">Single-pass type I membrane protein</topology>
    </subcellularLocation>
</comment>
<dbReference type="PROSITE" id="PS00107">
    <property type="entry name" value="PROTEIN_KINASE_ATP"/>
    <property type="match status" value="1"/>
</dbReference>
<evidence type="ECO:0000256" key="12">
    <source>
        <dbReference type="ARBA" id="ARBA00022737"/>
    </source>
</evidence>
<dbReference type="FunFam" id="3.80.10.10:FF:000095">
    <property type="entry name" value="LRR receptor-like serine/threonine-protein kinase GSO1"/>
    <property type="match status" value="1"/>
</dbReference>
<evidence type="ECO:0000256" key="17">
    <source>
        <dbReference type="ARBA" id="ARBA00023136"/>
    </source>
</evidence>
<evidence type="ECO:0000313" key="25">
    <source>
        <dbReference type="EMBL" id="CAI0442197.1"/>
    </source>
</evidence>
<dbReference type="Proteomes" id="UP001154282">
    <property type="component" value="Unassembled WGS sequence"/>
</dbReference>
<keyword evidence="8" id="KW-0433">Leucine-rich repeat</keyword>
<feature type="binding site" evidence="22">
    <location>
        <position position="751"/>
    </location>
    <ligand>
        <name>ATP</name>
        <dbReference type="ChEBI" id="CHEBI:30616"/>
    </ligand>
</feature>
<evidence type="ECO:0000256" key="15">
    <source>
        <dbReference type="ARBA" id="ARBA00022840"/>
    </source>
</evidence>
<evidence type="ECO:0000256" key="13">
    <source>
        <dbReference type="ARBA" id="ARBA00022741"/>
    </source>
</evidence>
<keyword evidence="18" id="KW-0675">Receptor</keyword>
<accession>A0AAV0M649</accession>
<dbReference type="EMBL" id="CAMGYJ010000007">
    <property type="protein sequence ID" value="CAI0442197.1"/>
    <property type="molecule type" value="Genomic_DNA"/>
</dbReference>
<keyword evidence="14" id="KW-0418">Kinase</keyword>
<dbReference type="EC" id="2.7.11.1" evidence="4"/>
<evidence type="ECO:0000313" key="26">
    <source>
        <dbReference type="Proteomes" id="UP001154282"/>
    </source>
</evidence>
<evidence type="ECO:0000256" key="18">
    <source>
        <dbReference type="ARBA" id="ARBA00023170"/>
    </source>
</evidence>
<keyword evidence="15 22" id="KW-0067">ATP-binding</keyword>
<dbReference type="Pfam" id="PF08263">
    <property type="entry name" value="LRRNT_2"/>
    <property type="match status" value="1"/>
</dbReference>
<dbReference type="Pfam" id="PF00069">
    <property type="entry name" value="Pkinase"/>
    <property type="match status" value="1"/>
</dbReference>
<dbReference type="GO" id="GO:0004674">
    <property type="term" value="F:protein serine/threonine kinase activity"/>
    <property type="evidence" value="ECO:0007669"/>
    <property type="project" value="UniProtKB-KW"/>
</dbReference>
<dbReference type="SMART" id="SM00220">
    <property type="entry name" value="S_TKc"/>
    <property type="match status" value="1"/>
</dbReference>
<dbReference type="InterPro" id="IPR008271">
    <property type="entry name" value="Ser/Thr_kinase_AS"/>
</dbReference>
<dbReference type="InterPro" id="IPR013210">
    <property type="entry name" value="LRR_N_plant-typ"/>
</dbReference>
<evidence type="ECO:0000256" key="21">
    <source>
        <dbReference type="ARBA" id="ARBA00048679"/>
    </source>
</evidence>
<dbReference type="PROSITE" id="PS50011">
    <property type="entry name" value="PROTEIN_KINASE_DOM"/>
    <property type="match status" value="1"/>
</dbReference>
<evidence type="ECO:0000256" key="5">
    <source>
        <dbReference type="ARBA" id="ARBA00022475"/>
    </source>
</evidence>
<keyword evidence="19" id="KW-0325">Glycoprotein</keyword>
<dbReference type="InterPro" id="IPR011009">
    <property type="entry name" value="Kinase-like_dom_sf"/>
</dbReference>
<dbReference type="GO" id="GO:0005524">
    <property type="term" value="F:ATP binding"/>
    <property type="evidence" value="ECO:0007669"/>
    <property type="project" value="UniProtKB-UniRule"/>
</dbReference>
<dbReference type="PROSITE" id="PS00108">
    <property type="entry name" value="PROTEIN_KINASE_ST"/>
    <property type="match status" value="1"/>
</dbReference>
<evidence type="ECO:0000256" key="6">
    <source>
        <dbReference type="ARBA" id="ARBA00022527"/>
    </source>
</evidence>
<keyword evidence="16" id="KW-1133">Transmembrane helix</keyword>
<evidence type="ECO:0000256" key="14">
    <source>
        <dbReference type="ARBA" id="ARBA00022777"/>
    </source>
</evidence>
<keyword evidence="5" id="KW-1003">Cell membrane</keyword>
<evidence type="ECO:0000256" key="22">
    <source>
        <dbReference type="PROSITE-ProRule" id="PRU10141"/>
    </source>
</evidence>
<feature type="signal peptide" evidence="23">
    <location>
        <begin position="1"/>
        <end position="31"/>
    </location>
</feature>
<keyword evidence="10" id="KW-0812">Transmembrane</keyword>
<dbReference type="InterPro" id="IPR001611">
    <property type="entry name" value="Leu-rich_rpt"/>
</dbReference>
<dbReference type="Gene3D" id="3.30.200.20">
    <property type="entry name" value="Phosphorylase Kinase, domain 1"/>
    <property type="match status" value="1"/>
</dbReference>
<keyword evidence="11 23" id="KW-0732">Signal</keyword>
<keyword evidence="12" id="KW-0677">Repeat</keyword>
<dbReference type="FunFam" id="3.80.10.10:FF:000288">
    <property type="entry name" value="LRR receptor-like serine/threonine-protein kinase EFR"/>
    <property type="match status" value="1"/>
</dbReference>
<evidence type="ECO:0000256" key="1">
    <source>
        <dbReference type="ARBA" id="ARBA00004162"/>
    </source>
</evidence>
<keyword evidence="26" id="KW-1185">Reference proteome</keyword>
<evidence type="ECO:0000256" key="3">
    <source>
        <dbReference type="ARBA" id="ARBA00008684"/>
    </source>
</evidence>
<evidence type="ECO:0000256" key="9">
    <source>
        <dbReference type="ARBA" id="ARBA00022679"/>
    </source>
</evidence>
<evidence type="ECO:0000256" key="16">
    <source>
        <dbReference type="ARBA" id="ARBA00022989"/>
    </source>
</evidence>
<comment type="catalytic activity">
    <reaction evidence="20">
        <text>L-threonyl-[protein] + ATP = O-phospho-L-threonyl-[protein] + ADP + H(+)</text>
        <dbReference type="Rhea" id="RHEA:46608"/>
        <dbReference type="Rhea" id="RHEA-COMP:11060"/>
        <dbReference type="Rhea" id="RHEA-COMP:11605"/>
        <dbReference type="ChEBI" id="CHEBI:15378"/>
        <dbReference type="ChEBI" id="CHEBI:30013"/>
        <dbReference type="ChEBI" id="CHEBI:30616"/>
        <dbReference type="ChEBI" id="CHEBI:61977"/>
        <dbReference type="ChEBI" id="CHEBI:456216"/>
        <dbReference type="EC" id="2.7.11.1"/>
    </reaction>
</comment>
<dbReference type="Gene3D" id="1.10.510.10">
    <property type="entry name" value="Transferase(Phosphotransferase) domain 1"/>
    <property type="match status" value="1"/>
</dbReference>
<dbReference type="SUPFAM" id="SSF56112">
    <property type="entry name" value="Protein kinase-like (PK-like)"/>
    <property type="match status" value="1"/>
</dbReference>
<evidence type="ECO:0000256" key="19">
    <source>
        <dbReference type="ARBA" id="ARBA00023180"/>
    </source>
</evidence>
<dbReference type="FunFam" id="3.30.200.20:FF:000432">
    <property type="entry name" value="LRR receptor-like serine/threonine-protein kinase EFR"/>
    <property type="match status" value="1"/>
</dbReference>
<keyword evidence="17" id="KW-0472">Membrane</keyword>
<dbReference type="InterPro" id="IPR000719">
    <property type="entry name" value="Prot_kinase_dom"/>
</dbReference>
<evidence type="ECO:0000256" key="7">
    <source>
        <dbReference type="ARBA" id="ARBA00022553"/>
    </source>
</evidence>
<evidence type="ECO:0000256" key="4">
    <source>
        <dbReference type="ARBA" id="ARBA00012513"/>
    </source>
</evidence>
<keyword evidence="6" id="KW-0723">Serine/threonine-protein kinase</keyword>
<organism evidence="25 26">
    <name type="scientific">Linum tenue</name>
    <dbReference type="NCBI Taxonomy" id="586396"/>
    <lineage>
        <taxon>Eukaryota</taxon>
        <taxon>Viridiplantae</taxon>
        <taxon>Streptophyta</taxon>
        <taxon>Embryophyta</taxon>
        <taxon>Tracheophyta</taxon>
        <taxon>Spermatophyta</taxon>
        <taxon>Magnoliopsida</taxon>
        <taxon>eudicotyledons</taxon>
        <taxon>Gunneridae</taxon>
        <taxon>Pentapetalae</taxon>
        <taxon>rosids</taxon>
        <taxon>fabids</taxon>
        <taxon>Malpighiales</taxon>
        <taxon>Linaceae</taxon>
        <taxon>Linum</taxon>
    </lineage>
</organism>
<evidence type="ECO:0000259" key="24">
    <source>
        <dbReference type="PROSITE" id="PS50011"/>
    </source>
</evidence>
<dbReference type="GO" id="GO:0033612">
    <property type="term" value="F:receptor serine/threonine kinase binding"/>
    <property type="evidence" value="ECO:0007669"/>
    <property type="project" value="TreeGrafter"/>
</dbReference>
<name>A0AAV0M649_9ROSI</name>
<keyword evidence="13 22" id="KW-0547">Nucleotide-binding</keyword>
<dbReference type="InterPro" id="IPR017441">
    <property type="entry name" value="Protein_kinase_ATP_BS"/>
</dbReference>
<feature type="chain" id="PRO_5043505293" description="non-specific serine/threonine protein kinase" evidence="23">
    <location>
        <begin position="32"/>
        <end position="1034"/>
    </location>
</feature>
<feature type="domain" description="Protein kinase" evidence="24">
    <location>
        <begin position="722"/>
        <end position="1033"/>
    </location>
</feature>
<dbReference type="PANTHER" id="PTHR48056:SF89">
    <property type="entry name" value="OS06G0585982 PROTEIN"/>
    <property type="match status" value="1"/>
</dbReference>
<dbReference type="FunFam" id="1.10.510.10:FF:000358">
    <property type="entry name" value="Putative leucine-rich repeat receptor-like serine/threonine-protein kinase"/>
    <property type="match status" value="1"/>
</dbReference>
<evidence type="ECO:0000256" key="10">
    <source>
        <dbReference type="ARBA" id="ARBA00022692"/>
    </source>
</evidence>
<comment type="caution">
    <text evidence="25">The sequence shown here is derived from an EMBL/GenBank/DDBJ whole genome shotgun (WGS) entry which is preliminary data.</text>
</comment>